<dbReference type="SMART" id="SM00487">
    <property type="entry name" value="DEXDc"/>
    <property type="match status" value="1"/>
</dbReference>
<accession>A0A8J5XKZ3</accession>
<dbReference type="Pfam" id="PF00176">
    <property type="entry name" value="SNF2-rel_dom"/>
    <property type="match status" value="1"/>
</dbReference>
<dbReference type="InterPro" id="IPR006311">
    <property type="entry name" value="TAT_signal"/>
</dbReference>
<protein>
    <submittedName>
        <fullName evidence="5">Uncharacterized protein</fullName>
    </submittedName>
</protein>
<dbReference type="PANTHER" id="PTHR45766:SF6">
    <property type="entry name" value="SWI_SNF-RELATED MATRIX-ASSOCIATED ACTIN-DEPENDENT REGULATOR OF CHROMATIN SUBFAMILY A-LIKE PROTEIN 1"/>
    <property type="match status" value="1"/>
</dbReference>
<feature type="region of interest" description="Disordered" evidence="2">
    <location>
        <begin position="29"/>
        <end position="100"/>
    </location>
</feature>
<keyword evidence="1" id="KW-0378">Hydrolase</keyword>
<dbReference type="GO" id="GO:0043596">
    <property type="term" value="C:nuclear replication fork"/>
    <property type="evidence" value="ECO:0007669"/>
    <property type="project" value="TreeGrafter"/>
</dbReference>
<feature type="region of interest" description="Disordered" evidence="2">
    <location>
        <begin position="381"/>
        <end position="422"/>
    </location>
</feature>
<feature type="compositionally biased region" description="Low complexity" evidence="2">
    <location>
        <begin position="178"/>
        <end position="213"/>
    </location>
</feature>
<dbReference type="PROSITE" id="PS51194">
    <property type="entry name" value="HELICASE_CTER"/>
    <property type="match status" value="1"/>
</dbReference>
<dbReference type="OrthoDB" id="2801544at2759"/>
<feature type="region of interest" description="Disordered" evidence="2">
    <location>
        <begin position="439"/>
        <end position="597"/>
    </location>
</feature>
<feature type="compositionally biased region" description="Pro residues" evidence="2">
    <location>
        <begin position="465"/>
        <end position="537"/>
    </location>
</feature>
<dbReference type="PANTHER" id="PTHR45766">
    <property type="entry name" value="DNA ANNEALING HELICASE AND ENDONUCLEASE ZRANB3 FAMILY MEMBER"/>
    <property type="match status" value="1"/>
</dbReference>
<dbReference type="GO" id="GO:0016787">
    <property type="term" value="F:hydrolase activity"/>
    <property type="evidence" value="ECO:0007669"/>
    <property type="project" value="UniProtKB-KW"/>
</dbReference>
<dbReference type="SUPFAM" id="SSF52540">
    <property type="entry name" value="P-loop containing nucleoside triphosphate hydrolases"/>
    <property type="match status" value="2"/>
</dbReference>
<sequence>MRPALGGEALPPALQAEIERKRQAAIARRAASQAAAAATAAGAAAPLAPPSLLPGAARAPQLLPPPACASPTPAASVPAAHTVSSPRAPQPRVSARTPPPPARLACGALCGNSLDAPPPVSGRRLSAPALPGKVFVVWECPTCTAGDNALGSPLCAQCGARIPMQPAYREIRLPSTRQPPQQQPQQLHPQPQPQQQQLQQPQQQSQQPQHSSPAYVACPAKTQESVHATPMGGASATVLPADGASAPFGGMLLSAHGACAAQCAALPSAHAPPLRAAGPAELRGPRLPLAGHEALPFVQPPHPSHPLHQLHQPSAGAIALLSPRAGKAELAAHAHDAEQRWPQLPGAHAMPPRSTQPGQALEPRSPLARALCSACPPPSPSAPCTNAAVTPGQRPAAAPRDVHPPAVAPASSAYPARGAPAEGSVCPELAFAAQAPLAHPQPPAQLQPQPLAKPPIQPQTLAQPPIQPQPLAPPPIQPQPLAPPPIQPQPLAPPPIQPQPLAQPPFQPQTPAQPPIQPQPLAQPPIQPQPLAPPPIQPQTLAQPPIQPQPLAPPPIQPQPLAPPPIQPQPLAPPPIQPQPLAQPPFQPQTPAPPSAPIRVSAWAELGERAAVVYRASEPSRADAAAYGGVPAFHALMRSVCDQGAFDTQRRLWRLNEAQALALGARADVSLRLEPLVPIARRAAELAAQLDADALAIGGLADALPTGVVERLLPHQREGVEFVLRCGGRALLADEMGLGKTVQAIAALAAYAADWPALIVAPPSLLAGWRTEVLKWLPEEVLPNASVQTLVSGRDEPRADAQLVLVTYALLEKGWDALARARFGVVVCDESHLLKSADSKRTRAASGLARGARRVILLSGTPATSRPSELHSQLEMLRPGLFGSYEEYTARYCDGHVGRFGWDAKGRSNLDELNRALQGAVMIRRLKDETIKLPHKTRRAVELAQPADALGRALVAARAAVDAKGGARLSRDSTELTALRTATGHAKLVPACAFVERELDACAQRKVLAFAHHRAVLDGLSAALDRRGVRHIRIDGGTAKEARASLVHQFQQEDDVRVAVLSITAAGVGLTLTAASLVVFAELSWNASDLQQAEDRAHRIGQRRPVDVVYLLMRGSIDDLVWPTVNRKLDTVSRALDGHGGSLQAGGGVKRAAGALAFAELDGAGGAPAHKRATNCAPMPGGGAKARIDNYFGHSTVQPRGAEPPTGGGWQ</sequence>
<evidence type="ECO:0000256" key="1">
    <source>
        <dbReference type="ARBA" id="ARBA00022801"/>
    </source>
</evidence>
<feature type="compositionally biased region" description="Low complexity" evidence="2">
    <location>
        <begin position="404"/>
        <end position="416"/>
    </location>
</feature>
<dbReference type="InterPro" id="IPR049730">
    <property type="entry name" value="SNF2/RAD54-like_C"/>
</dbReference>
<dbReference type="EMBL" id="JAGTXO010000020">
    <property type="protein sequence ID" value="KAG8462499.1"/>
    <property type="molecule type" value="Genomic_DNA"/>
</dbReference>
<dbReference type="AlphaFoldDB" id="A0A8J5XKZ3"/>
<keyword evidence="6" id="KW-1185">Reference proteome</keyword>
<feature type="compositionally biased region" description="Low complexity" evidence="2">
    <location>
        <begin position="29"/>
        <end position="46"/>
    </location>
</feature>
<dbReference type="OMA" id="AKADANC"/>
<dbReference type="Proteomes" id="UP000751190">
    <property type="component" value="Unassembled WGS sequence"/>
</dbReference>
<feature type="compositionally biased region" description="Low complexity" evidence="2">
    <location>
        <begin position="69"/>
        <end position="86"/>
    </location>
</feature>
<feature type="domain" description="Helicase ATP-binding" evidence="3">
    <location>
        <begin position="721"/>
        <end position="880"/>
    </location>
</feature>
<name>A0A8J5XKZ3_DIALT</name>
<evidence type="ECO:0000259" key="4">
    <source>
        <dbReference type="PROSITE" id="PS51194"/>
    </source>
</evidence>
<evidence type="ECO:0000256" key="2">
    <source>
        <dbReference type="SAM" id="MobiDB-lite"/>
    </source>
</evidence>
<dbReference type="Gene3D" id="3.40.50.300">
    <property type="entry name" value="P-loop containing nucleotide triphosphate hydrolases"/>
    <property type="match status" value="1"/>
</dbReference>
<feature type="compositionally biased region" description="Pro residues" evidence="2">
    <location>
        <begin position="545"/>
        <end position="596"/>
    </location>
</feature>
<dbReference type="CDD" id="cd18010">
    <property type="entry name" value="DEXHc_HARP_SMARCAL1"/>
    <property type="match status" value="1"/>
</dbReference>
<comment type="caution">
    <text evidence="5">The sequence shown here is derived from an EMBL/GenBank/DDBJ whole genome shotgun (WGS) entry which is preliminary data.</text>
</comment>
<evidence type="ECO:0000259" key="3">
    <source>
        <dbReference type="PROSITE" id="PS51192"/>
    </source>
</evidence>
<dbReference type="PROSITE" id="PS51192">
    <property type="entry name" value="HELICASE_ATP_BIND_1"/>
    <property type="match status" value="1"/>
</dbReference>
<dbReference type="PROSITE" id="PS51318">
    <property type="entry name" value="TAT"/>
    <property type="match status" value="1"/>
</dbReference>
<organism evidence="5 6">
    <name type="scientific">Diacronema lutheri</name>
    <name type="common">Unicellular marine alga</name>
    <name type="synonym">Monochrysis lutheri</name>
    <dbReference type="NCBI Taxonomy" id="2081491"/>
    <lineage>
        <taxon>Eukaryota</taxon>
        <taxon>Haptista</taxon>
        <taxon>Haptophyta</taxon>
        <taxon>Pavlovophyceae</taxon>
        <taxon>Pavlovales</taxon>
        <taxon>Pavlovaceae</taxon>
        <taxon>Diacronema</taxon>
    </lineage>
</organism>
<dbReference type="GO" id="GO:0031297">
    <property type="term" value="P:replication fork processing"/>
    <property type="evidence" value="ECO:0007669"/>
    <property type="project" value="TreeGrafter"/>
</dbReference>
<dbReference type="InterPro" id="IPR027417">
    <property type="entry name" value="P-loop_NTPase"/>
</dbReference>
<feature type="region of interest" description="Disordered" evidence="2">
    <location>
        <begin position="344"/>
        <end position="364"/>
    </location>
</feature>
<proteinExistence type="predicted"/>
<dbReference type="SMART" id="SM00490">
    <property type="entry name" value="HELICc"/>
    <property type="match status" value="1"/>
</dbReference>
<dbReference type="GO" id="GO:0006281">
    <property type="term" value="P:DNA repair"/>
    <property type="evidence" value="ECO:0007669"/>
    <property type="project" value="TreeGrafter"/>
</dbReference>
<dbReference type="InterPro" id="IPR000330">
    <property type="entry name" value="SNF2_N"/>
</dbReference>
<feature type="region of interest" description="Disordered" evidence="2">
    <location>
        <begin position="175"/>
        <end position="214"/>
    </location>
</feature>
<dbReference type="InterPro" id="IPR014001">
    <property type="entry name" value="Helicase_ATP-bd"/>
</dbReference>
<dbReference type="InterPro" id="IPR038718">
    <property type="entry name" value="SNF2-like_sf"/>
</dbReference>
<evidence type="ECO:0000313" key="6">
    <source>
        <dbReference type="Proteomes" id="UP000751190"/>
    </source>
</evidence>
<dbReference type="InterPro" id="IPR001650">
    <property type="entry name" value="Helicase_C-like"/>
</dbReference>
<reference evidence="5" key="1">
    <citation type="submission" date="2021-05" db="EMBL/GenBank/DDBJ databases">
        <title>The genome of the haptophyte Pavlova lutheri (Diacronema luteri, Pavlovales) - a model for lipid biosynthesis in eukaryotic algae.</title>
        <authorList>
            <person name="Hulatt C.J."/>
            <person name="Posewitz M.C."/>
        </authorList>
    </citation>
    <scope>NUCLEOTIDE SEQUENCE</scope>
    <source>
        <strain evidence="5">NIVA-4/92</strain>
    </source>
</reference>
<dbReference type="Pfam" id="PF00271">
    <property type="entry name" value="Helicase_C"/>
    <property type="match status" value="1"/>
</dbReference>
<gene>
    <name evidence="5" type="ORF">KFE25_010324</name>
</gene>
<dbReference type="GO" id="GO:0005524">
    <property type="term" value="F:ATP binding"/>
    <property type="evidence" value="ECO:0007669"/>
    <property type="project" value="InterPro"/>
</dbReference>
<evidence type="ECO:0000313" key="5">
    <source>
        <dbReference type="EMBL" id="KAG8462499.1"/>
    </source>
</evidence>
<feature type="compositionally biased region" description="Pro residues" evidence="2">
    <location>
        <begin position="439"/>
        <end position="457"/>
    </location>
</feature>
<dbReference type="CDD" id="cd18793">
    <property type="entry name" value="SF2_C_SNF"/>
    <property type="match status" value="1"/>
</dbReference>
<dbReference type="Gene3D" id="3.40.50.10810">
    <property type="entry name" value="Tandem AAA-ATPase domain"/>
    <property type="match status" value="1"/>
</dbReference>
<feature type="domain" description="Helicase C-terminal" evidence="4">
    <location>
        <begin position="994"/>
        <end position="1140"/>
    </location>
</feature>